<keyword evidence="3" id="KW-0611">Plant defense</keyword>
<dbReference type="GO" id="GO:0043531">
    <property type="term" value="F:ADP binding"/>
    <property type="evidence" value="ECO:0007669"/>
    <property type="project" value="InterPro"/>
</dbReference>
<dbReference type="InterPro" id="IPR002182">
    <property type="entry name" value="NB-ARC"/>
</dbReference>
<dbReference type="Gene3D" id="3.80.10.10">
    <property type="entry name" value="Ribonuclease Inhibitor"/>
    <property type="match status" value="5"/>
</dbReference>
<keyword evidence="2" id="KW-0547">Nucleotide-binding</keyword>
<dbReference type="InterPro" id="IPR032675">
    <property type="entry name" value="LRR_dom_sf"/>
</dbReference>
<keyword evidence="4" id="KW-0067">ATP-binding</keyword>
<dbReference type="Pfam" id="PF23247">
    <property type="entry name" value="LRR_RPS2"/>
    <property type="match status" value="4"/>
</dbReference>
<organism evidence="8 9">
    <name type="scientific">Acer yangbiense</name>
    <dbReference type="NCBI Taxonomy" id="1000413"/>
    <lineage>
        <taxon>Eukaryota</taxon>
        <taxon>Viridiplantae</taxon>
        <taxon>Streptophyta</taxon>
        <taxon>Embryophyta</taxon>
        <taxon>Tracheophyta</taxon>
        <taxon>Spermatophyta</taxon>
        <taxon>Magnoliopsida</taxon>
        <taxon>eudicotyledons</taxon>
        <taxon>Gunneridae</taxon>
        <taxon>Pentapetalae</taxon>
        <taxon>rosids</taxon>
        <taxon>malvids</taxon>
        <taxon>Sapindales</taxon>
        <taxon>Sapindaceae</taxon>
        <taxon>Hippocastanoideae</taxon>
        <taxon>Acereae</taxon>
        <taxon>Acer</taxon>
    </lineage>
</organism>
<dbReference type="PANTHER" id="PTHR33463">
    <property type="entry name" value="NB-ARC DOMAIN-CONTAINING PROTEIN-RELATED"/>
    <property type="match status" value="1"/>
</dbReference>
<feature type="coiled-coil region" evidence="5">
    <location>
        <begin position="27"/>
        <end position="54"/>
    </location>
</feature>
<feature type="domain" description="NB-ARC" evidence="6">
    <location>
        <begin position="159"/>
        <end position="337"/>
    </location>
</feature>
<dbReference type="SUPFAM" id="SSF52058">
    <property type="entry name" value="L domain-like"/>
    <property type="match status" value="2"/>
</dbReference>
<feature type="domain" description="Disease resistance protein At4g27190-like leucine-rich repeats" evidence="7">
    <location>
        <begin position="802"/>
        <end position="908"/>
    </location>
</feature>
<dbReference type="PRINTS" id="PR00364">
    <property type="entry name" value="DISEASERSIST"/>
</dbReference>
<protein>
    <submittedName>
        <fullName evidence="8">Uncharacterized protein</fullName>
    </submittedName>
</protein>
<keyword evidence="5" id="KW-0175">Coiled coil</keyword>
<feature type="domain" description="Disease resistance protein At4g27190-like leucine-rich repeats" evidence="7">
    <location>
        <begin position="1263"/>
        <end position="1383"/>
    </location>
</feature>
<dbReference type="SUPFAM" id="SSF52540">
    <property type="entry name" value="P-loop containing nucleoside triphosphate hydrolases"/>
    <property type="match status" value="1"/>
</dbReference>
<sequence>MVEIAISVAAKIAEYLVSPVGRPFRYLWNYKTNLKNLKNEVEKLEAKRDTVQLLIKPGEDPLPDVKLWQERANRIIVEVSEAIGDNPEQANIQCFKGFSCPNLMNRYQLSKKAGKLKSDVVDLEQEAAKLKKVSYPTIPEEPWLRSSKGYEAFESRTSLLKNIIDTLSDPDVNMVGIYGMGGIGKTTLAQKVAVHSQQDNLFHVIVFVEVSKTPDIKNIQQEIGGKLGLKFHDKTEGERARALYDQLKKEVTVSEGADNSDEKKKEKKILLILDNIWERIDLERVGIPLGGDCKGLKLLLTTRNSNMLTNQMDSQYNFSVDTLEEAEAWSLFKSTAGTCVDHPDLKSIAPKVARECGNMPLAIVTIASALKNKEESIWRNALEELKNPSSESFEGIMTKEVYTSIKFSYDYLDTEELREIFLLCSRMGCTYDASIRDLLMYGLGLGFFKRSNTLEKAQCRVEDLVKKLKDNSLLLDAPNETRESHWYGIPDGERFAMHDVICDVARSIDCGKGNVCNVIDDVILCPWAKKNMLKNCTSITLHNISKVPKDLRLVFPQLEFFYMKTKDAFSRIDDDFFAEMLRLQVLHLIEMNLSPLPTSLSHLVNLQTLCLDACKLGDIADIGKLEKLEILSFRGSKIKKLSGEMRQLTSLRLLDLTHCSTLEIIPPNVISCFTRLEALYMYNTSIRWEDGGLNIGGRNASLDELKHLHDRLTTLEIRIPNVKMSKGLLSPQLKRYKISIDRNWILPPKNSRTLRVKLNTNDNADEVISQLMGIKQLELGADPRYDFTDSKQSVSFDALFSLESLSLEQLNLEKICNVPLAAESFCQLRTITVHKCDKLTNIFSFYIDRILPKLQEIEVSSCKNMEGIFAIEREDDVNNTELIHEIQFSQLCSVTLRGLPQFKSFCHRVKTPSQLQLTSSTNDGEIISEDMIDIPKSLFNEKVVFPNLETLEISDISAEKIWHNQLQTMSSSFQDLNRLVIQSCDNLNELFSSSMVNSFVQLQYLEISKCCLLKEVVFMEELREEEKRDAQFPLLKEMKIAHCPNFKAFISNDKIGFPSLKAMGIMACPKFKDYIFNDKVAVPNLEKLTISGMSKLKKIWHNQLVNDSFCKLKSLKVDGCEKLLNVFPLNIHGGLLSLESLEVSGCDSLKEIVVLRGINSERLSFANLQKLRVSRCRSLKNLFSASILAKEEAPDMFYFPKLTSLELYYLPQLRSFYPGRHKVEGTVLKTLELFYCGIHDTNEEGQMQQPLFLSLVEEAFPCLEELKLAGKIVTKRWQRQFPESLFDRLKILQVWDDKSTVLPFDIIQSCQNLEKLSLDGSSYEEIFPYGEDQTRTKIKTLNLLYLKDLKYIWKQNSKLDLITQNLEVLEVQTCHKLINLMPPPTSFQNPSTSFQNLMSLQVKRCNSLINMGASSVAKSLVQLTEMSISSCEKITEVIGNHGDITEDEIIFRKLKSLMLRYLPSLTSFCSWNFTLKFPSLETLIVHDCPNMKIFSQGDLTTQKLQKVEIDYKSVELRSDFNLNTAIQQSYKKVISAKDNGASSSQHME</sequence>
<comment type="similarity">
    <text evidence="1">Belongs to the disease resistance NB-LRR family.</text>
</comment>
<dbReference type="Gene3D" id="1.10.8.430">
    <property type="entry name" value="Helical domain of apoptotic protease-activating factors"/>
    <property type="match status" value="1"/>
</dbReference>
<evidence type="ECO:0000256" key="5">
    <source>
        <dbReference type="SAM" id="Coils"/>
    </source>
</evidence>
<keyword evidence="9" id="KW-1185">Reference proteome</keyword>
<name>A0A5C7I999_9ROSI</name>
<evidence type="ECO:0000256" key="4">
    <source>
        <dbReference type="ARBA" id="ARBA00022840"/>
    </source>
</evidence>
<comment type="caution">
    <text evidence="8">The sequence shown here is derived from an EMBL/GenBank/DDBJ whole genome shotgun (WGS) entry which is preliminary data.</text>
</comment>
<dbReference type="GO" id="GO:0006952">
    <property type="term" value="P:defense response"/>
    <property type="evidence" value="ECO:0007669"/>
    <property type="project" value="UniProtKB-KW"/>
</dbReference>
<feature type="domain" description="Disease resistance protein At4g27190-like leucine-rich repeats" evidence="7">
    <location>
        <begin position="1085"/>
        <end position="1236"/>
    </location>
</feature>
<dbReference type="InterPro" id="IPR042197">
    <property type="entry name" value="Apaf_helical"/>
</dbReference>
<dbReference type="OrthoDB" id="1747797at2759"/>
<evidence type="ECO:0000313" key="9">
    <source>
        <dbReference type="Proteomes" id="UP000323000"/>
    </source>
</evidence>
<evidence type="ECO:0000256" key="2">
    <source>
        <dbReference type="ARBA" id="ARBA00022741"/>
    </source>
</evidence>
<evidence type="ECO:0000259" key="6">
    <source>
        <dbReference type="Pfam" id="PF00931"/>
    </source>
</evidence>
<dbReference type="EMBL" id="VAHF01000003">
    <property type="protein sequence ID" value="TXG65319.1"/>
    <property type="molecule type" value="Genomic_DNA"/>
</dbReference>
<proteinExistence type="inferred from homology"/>
<feature type="domain" description="Disease resistance protein At4g27190-like leucine-rich repeats" evidence="7">
    <location>
        <begin position="1387"/>
        <end position="1494"/>
    </location>
</feature>
<gene>
    <name evidence="8" type="ORF">EZV62_006594</name>
</gene>
<dbReference type="InterPro" id="IPR050905">
    <property type="entry name" value="Plant_NBS-LRR"/>
</dbReference>
<evidence type="ECO:0000256" key="3">
    <source>
        <dbReference type="ARBA" id="ARBA00022821"/>
    </source>
</evidence>
<dbReference type="Pfam" id="PF00931">
    <property type="entry name" value="NB-ARC"/>
    <property type="match status" value="1"/>
</dbReference>
<dbReference type="FunFam" id="3.40.50.300:FF:001091">
    <property type="entry name" value="Probable disease resistance protein At1g61300"/>
    <property type="match status" value="1"/>
</dbReference>
<dbReference type="Proteomes" id="UP000323000">
    <property type="component" value="Chromosome 3"/>
</dbReference>
<dbReference type="SUPFAM" id="SSF52047">
    <property type="entry name" value="RNI-like"/>
    <property type="match status" value="1"/>
</dbReference>
<accession>A0A5C7I999</accession>
<reference evidence="9" key="1">
    <citation type="journal article" date="2019" name="Gigascience">
        <title>De novo genome assembly of the endangered Acer yangbiense, a plant species with extremely small populations endemic to Yunnan Province, China.</title>
        <authorList>
            <person name="Yang J."/>
            <person name="Wariss H.M."/>
            <person name="Tao L."/>
            <person name="Zhang R."/>
            <person name="Yun Q."/>
            <person name="Hollingsworth P."/>
            <person name="Dao Z."/>
            <person name="Luo G."/>
            <person name="Guo H."/>
            <person name="Ma Y."/>
            <person name="Sun W."/>
        </authorList>
    </citation>
    <scope>NUCLEOTIDE SEQUENCE [LARGE SCALE GENOMIC DNA]</scope>
    <source>
        <strain evidence="9">cv. Malutang</strain>
    </source>
</reference>
<dbReference type="PANTHER" id="PTHR33463:SF198">
    <property type="entry name" value="RPP4C3"/>
    <property type="match status" value="1"/>
</dbReference>
<dbReference type="InterPro" id="IPR057135">
    <property type="entry name" value="At4g27190-like_LRR"/>
</dbReference>
<dbReference type="GO" id="GO:0005524">
    <property type="term" value="F:ATP binding"/>
    <property type="evidence" value="ECO:0007669"/>
    <property type="project" value="UniProtKB-KW"/>
</dbReference>
<evidence type="ECO:0000259" key="7">
    <source>
        <dbReference type="Pfam" id="PF23247"/>
    </source>
</evidence>
<dbReference type="InterPro" id="IPR027417">
    <property type="entry name" value="P-loop_NTPase"/>
</dbReference>
<evidence type="ECO:0000313" key="8">
    <source>
        <dbReference type="EMBL" id="TXG65319.1"/>
    </source>
</evidence>
<dbReference type="Gene3D" id="3.40.50.300">
    <property type="entry name" value="P-loop containing nucleotide triphosphate hydrolases"/>
    <property type="match status" value="1"/>
</dbReference>
<evidence type="ECO:0000256" key="1">
    <source>
        <dbReference type="ARBA" id="ARBA00008894"/>
    </source>
</evidence>